<reference evidence="3 4" key="1">
    <citation type="submission" date="2016-11" db="EMBL/GenBank/DDBJ databases">
        <title>Description of two novel members of the family Erysipelotrichaceae: Ileibacterium lipovorans gen. nov., sp. nov. and Dubosiella newyorkensis, gen. nov., sp. nov.</title>
        <authorList>
            <person name="Cox L.M."/>
            <person name="Sohn J."/>
            <person name="Tyrrell K.L."/>
            <person name="Citron D.M."/>
            <person name="Lawson P.A."/>
            <person name="Patel N.B."/>
            <person name="Iizumi T."/>
            <person name="Perez-Perez G.I."/>
            <person name="Goldstein E.J."/>
            <person name="Blaser M.J."/>
        </authorList>
    </citation>
    <scope>NUCLEOTIDE SEQUENCE [LARGE SCALE GENOMIC DNA]</scope>
    <source>
        <strain evidence="3 4">NYU-BL-A3</strain>
    </source>
</reference>
<keyword evidence="1" id="KW-1133">Transmembrane helix</keyword>
<gene>
    <name evidence="3" type="ORF">BO222_01145</name>
</gene>
<feature type="transmembrane region" description="Helical" evidence="1">
    <location>
        <begin position="26"/>
        <end position="45"/>
    </location>
</feature>
<dbReference type="Gene3D" id="3.30.565.10">
    <property type="entry name" value="Histidine kinase-like ATPase, C-terminal domain"/>
    <property type="match status" value="1"/>
</dbReference>
<sequence length="435" mass="49653">MTLDGLSTGIMMEILYRKAFPKRGFLLGRILSYWFLAIVICFPSYLLHYRIWPMINLAANVIGIVGLNIYWYRSNLKRAFLAFFFYYATATAAELLTLLIKLDLTQMAPDWTKTMIIPFIMTMILIGLIAKIAVGFSLTRKKADSQSEILLIIWLSTAFLFFYLIVVMNLDFDHSTKDNVQTLFGTLITSSSILFAASLLSFNVVNQKSESELEKSIELLSIQKNIYDLNHQNHQQRLMILNDCREGVLQLINLVESNRFKDAIDLTSQEMNDSTRNKKTICINRVVNAIVLLKEAHALKENIHFSTELRIPEKLEIDPLDLCRIFGNLLDNAIRSCIQVQQSPCSEKTRTSIILKGRAVHDLLVITCRNTALKNKEKKIYGHGYGQQILQSVAKKYDGNFYGEYNGNHSYEAIIHLVNQKPGPDVEFSGEISEL</sequence>
<dbReference type="SUPFAM" id="SSF55874">
    <property type="entry name" value="ATPase domain of HSP90 chaperone/DNA topoisomerase II/histidine kinase"/>
    <property type="match status" value="1"/>
</dbReference>
<evidence type="ECO:0000313" key="4">
    <source>
        <dbReference type="Proteomes" id="UP000186341"/>
    </source>
</evidence>
<keyword evidence="1" id="KW-0472">Membrane</keyword>
<accession>A0A1U7NIY2</accession>
<protein>
    <recommendedName>
        <fullName evidence="2">Sensor histidine kinase NatK-like C-terminal domain-containing protein</fullName>
    </recommendedName>
</protein>
<dbReference type="AlphaFoldDB" id="A0A1U7NIY2"/>
<feature type="transmembrane region" description="Helical" evidence="1">
    <location>
        <begin position="150"/>
        <end position="170"/>
    </location>
</feature>
<keyword evidence="4" id="KW-1185">Reference proteome</keyword>
<name>A0A1U7NIY2_9FIRM</name>
<organism evidence="3 4">
    <name type="scientific">Ileibacterium valens</name>
    <dbReference type="NCBI Taxonomy" id="1862668"/>
    <lineage>
        <taxon>Bacteria</taxon>
        <taxon>Bacillati</taxon>
        <taxon>Bacillota</taxon>
        <taxon>Erysipelotrichia</taxon>
        <taxon>Erysipelotrichales</taxon>
        <taxon>Erysipelotrichaceae</taxon>
        <taxon>Ileibacterium</taxon>
    </lineage>
</organism>
<proteinExistence type="predicted"/>
<feature type="transmembrane region" description="Helical" evidence="1">
    <location>
        <begin position="51"/>
        <end position="72"/>
    </location>
</feature>
<feature type="transmembrane region" description="Helical" evidence="1">
    <location>
        <begin position="115"/>
        <end position="138"/>
    </location>
</feature>
<dbReference type="InterPro" id="IPR036890">
    <property type="entry name" value="HATPase_C_sf"/>
</dbReference>
<dbReference type="EMBL" id="MPJW01000041">
    <property type="protein sequence ID" value="OLU42713.1"/>
    <property type="molecule type" value="Genomic_DNA"/>
</dbReference>
<evidence type="ECO:0000259" key="2">
    <source>
        <dbReference type="Pfam" id="PF14501"/>
    </source>
</evidence>
<feature type="transmembrane region" description="Helical" evidence="1">
    <location>
        <begin position="79"/>
        <end position="100"/>
    </location>
</feature>
<dbReference type="Proteomes" id="UP000186341">
    <property type="component" value="Unassembled WGS sequence"/>
</dbReference>
<keyword evidence="1" id="KW-0812">Transmembrane</keyword>
<evidence type="ECO:0000313" key="3">
    <source>
        <dbReference type="EMBL" id="OLU42713.1"/>
    </source>
</evidence>
<feature type="domain" description="Sensor histidine kinase NatK-like C-terminal" evidence="2">
    <location>
        <begin position="318"/>
        <end position="406"/>
    </location>
</feature>
<dbReference type="InterPro" id="IPR032834">
    <property type="entry name" value="NatK-like_C"/>
</dbReference>
<feature type="transmembrane region" description="Helical" evidence="1">
    <location>
        <begin position="182"/>
        <end position="205"/>
    </location>
</feature>
<comment type="caution">
    <text evidence="3">The sequence shown here is derived from an EMBL/GenBank/DDBJ whole genome shotgun (WGS) entry which is preliminary data.</text>
</comment>
<evidence type="ECO:0000256" key="1">
    <source>
        <dbReference type="SAM" id="Phobius"/>
    </source>
</evidence>
<dbReference type="Pfam" id="PF14501">
    <property type="entry name" value="HATPase_c_5"/>
    <property type="match status" value="1"/>
</dbReference>